<keyword evidence="1" id="KW-0645">Protease</keyword>
<accession>A0ABU3QB81</accession>
<evidence type="ECO:0000313" key="2">
    <source>
        <dbReference type="Proteomes" id="UP001259572"/>
    </source>
</evidence>
<keyword evidence="2" id="KW-1185">Reference proteome</keyword>
<dbReference type="Proteomes" id="UP001259572">
    <property type="component" value="Unassembled WGS sequence"/>
</dbReference>
<dbReference type="InterPro" id="IPR008257">
    <property type="entry name" value="Pept_M19"/>
</dbReference>
<dbReference type="InterPro" id="IPR032466">
    <property type="entry name" value="Metal_Hydrolase"/>
</dbReference>
<gene>
    <name evidence="1" type="ORF">RQX22_16675</name>
</gene>
<name>A0ABU3QB81_9SPHN</name>
<sequence length="329" mass="36110">MDVRTSRLIAEAMPCDMTLPWSGEPGDQSLREAMPGRYRAAGWAFVSLTITTDDEDMTATIRTIAAERRAIEARDDCILIETVDDILRARQQGRIALGLHFQGSRPVERDLALVGLYYKLGIRHMLMAYNQKNFVADGCHELGDGALSRFGHALVAEMNRVGMIVDVAHTGYRSSMDAIAASSAPVIVSHGNLKTFNDHPRCYTDEQIRAIAATGGVFGLTGLGIFLGGNDSSTQAFVRQIDHVVQLVGAGHVGFGLDYVFDMPALEQLVQRSADKWPESCYTTRGIQQIGPERLPEIVDALLALGYKDEDVLAVLGSNWLRVCAEVWR</sequence>
<dbReference type="RefSeq" id="WP_315727939.1">
    <property type="nucleotide sequence ID" value="NZ_JAVUPU010000010.1"/>
</dbReference>
<dbReference type="Pfam" id="PF01244">
    <property type="entry name" value="Peptidase_M19"/>
    <property type="match status" value="1"/>
</dbReference>
<dbReference type="EC" id="3.4.13.-" evidence="1"/>
<proteinExistence type="predicted"/>
<evidence type="ECO:0000313" key="1">
    <source>
        <dbReference type="EMBL" id="MDT9600597.1"/>
    </source>
</evidence>
<dbReference type="EMBL" id="JAVUPU010000010">
    <property type="protein sequence ID" value="MDT9600597.1"/>
    <property type="molecule type" value="Genomic_DNA"/>
</dbReference>
<keyword evidence="1" id="KW-0224">Dipeptidase</keyword>
<comment type="caution">
    <text evidence="1">The sequence shown here is derived from an EMBL/GenBank/DDBJ whole genome shotgun (WGS) entry which is preliminary data.</text>
</comment>
<protein>
    <submittedName>
        <fullName evidence="1">Membrane dipeptidase</fullName>
        <ecNumber evidence="1">3.4.13.-</ecNumber>
    </submittedName>
</protein>
<dbReference type="Gene3D" id="3.20.20.140">
    <property type="entry name" value="Metal-dependent hydrolases"/>
    <property type="match status" value="1"/>
</dbReference>
<dbReference type="GO" id="GO:0016805">
    <property type="term" value="F:dipeptidase activity"/>
    <property type="evidence" value="ECO:0007669"/>
    <property type="project" value="UniProtKB-KW"/>
</dbReference>
<dbReference type="SUPFAM" id="SSF51556">
    <property type="entry name" value="Metallo-dependent hydrolases"/>
    <property type="match status" value="1"/>
</dbReference>
<dbReference type="PROSITE" id="PS51365">
    <property type="entry name" value="RENAL_DIPEPTIDASE_2"/>
    <property type="match status" value="1"/>
</dbReference>
<dbReference type="PANTHER" id="PTHR10443:SF12">
    <property type="entry name" value="DIPEPTIDASE"/>
    <property type="match status" value="1"/>
</dbReference>
<organism evidence="1 2">
    <name type="scientific">Sphingosinicella rhizophila</name>
    <dbReference type="NCBI Taxonomy" id="3050082"/>
    <lineage>
        <taxon>Bacteria</taxon>
        <taxon>Pseudomonadati</taxon>
        <taxon>Pseudomonadota</taxon>
        <taxon>Alphaproteobacteria</taxon>
        <taxon>Sphingomonadales</taxon>
        <taxon>Sphingosinicellaceae</taxon>
        <taxon>Sphingosinicella</taxon>
    </lineage>
</organism>
<dbReference type="PANTHER" id="PTHR10443">
    <property type="entry name" value="MICROSOMAL DIPEPTIDASE"/>
    <property type="match status" value="1"/>
</dbReference>
<keyword evidence="1" id="KW-0378">Hydrolase</keyword>
<reference evidence="1 2" key="1">
    <citation type="submission" date="2023-05" db="EMBL/GenBank/DDBJ databases">
        <authorList>
            <person name="Guo Y."/>
        </authorList>
    </citation>
    <scope>NUCLEOTIDE SEQUENCE [LARGE SCALE GENOMIC DNA]</scope>
    <source>
        <strain evidence="1 2">GR2756</strain>
    </source>
</reference>